<dbReference type="EMBL" id="CAID01000002">
    <property type="protein sequence ID" value="CEG01245.1"/>
    <property type="molecule type" value="Genomic_DNA"/>
</dbReference>
<evidence type="ECO:0000256" key="9">
    <source>
        <dbReference type="SAM" id="MobiDB-lite"/>
    </source>
</evidence>
<dbReference type="PANTHER" id="PTHR33650">
    <property type="entry name" value="CHLOROPLAST ENVELOPE MEMBRANE PROTEIN-RELATED"/>
    <property type="match status" value="1"/>
</dbReference>
<dbReference type="GO" id="GO:0016020">
    <property type="term" value="C:membrane"/>
    <property type="evidence" value="ECO:0007669"/>
    <property type="project" value="UniProtKB-SubCell"/>
</dbReference>
<feature type="compositionally biased region" description="Basic and acidic residues" evidence="9">
    <location>
        <begin position="58"/>
        <end position="68"/>
    </location>
</feature>
<feature type="region of interest" description="Disordered" evidence="9">
    <location>
        <begin position="1"/>
        <end position="26"/>
    </location>
</feature>
<keyword evidence="3 10" id="KW-0812">Transmembrane</keyword>
<name>A0A096P9J8_OSTTA</name>
<keyword evidence="13" id="KW-1185">Reference proteome</keyword>
<dbReference type="AlphaFoldDB" id="A0A096P9J8"/>
<reference evidence="12" key="3">
    <citation type="submission" date="2017-04" db="EMBL/GenBank/DDBJ databases">
        <title>Population genomics of picophytoplankton unveils novel chromosome hypervariability.</title>
        <authorList>
            <consortium name="DOE Joint Genome Institute"/>
            <person name="Blanc-Mathieu R."/>
            <person name="Krasovec M."/>
            <person name="Hebrard M."/>
            <person name="Yau S."/>
            <person name="Desgranges E."/>
            <person name="Martin J."/>
            <person name="Schackwitz W."/>
            <person name="Kuo A."/>
            <person name="Salin G."/>
            <person name="Donnadieu C."/>
            <person name="Desdevises Y."/>
            <person name="Sanchez-Ferandin S."/>
            <person name="Moreau H."/>
            <person name="Rivals E."/>
            <person name="Grigoriev I.V."/>
            <person name="Grimsley N."/>
            <person name="Eyre-Walker A."/>
            <person name="Piganeau G."/>
        </authorList>
    </citation>
    <scope>NUCLEOTIDE SEQUENCE [LARGE SCALE GENOMIC DNA]</scope>
    <source>
        <strain evidence="12">RCC 1115</strain>
    </source>
</reference>
<feature type="region of interest" description="Disordered" evidence="9">
    <location>
        <begin position="41"/>
        <end position="102"/>
    </location>
</feature>
<sequence>MVVTPITVPRATLKATSSTSTSGRREIVDASKRDAFSLARAAATPKRRDIVVSASVDEPWRRPSESGTEKTSGMTNGASGTTKKTKSSSGSGAKGLSATNGKKKSALETALKNIFDDNIAESEEAERMRWWRLSHSLWRAFLVLFVTPFVAAQSVKSVIVNPWLGAHWGRMNASLTSQQRENVANGIQRFEQRVYYDRIIAGHKHVHTETTTREMLVEEARRLEDIERHKSYVATGNVIGSLIFITMTVTIVTLQKSNIARLLGEISDEFISLDAATQAFILMLGADMLVGYHSSDGWQAILATIITHYGIDFHKCEMAVRIFVAVVPVTLDIGFKYWVFNKLRKISPSTQIILGEIERH</sequence>
<evidence type="ECO:0000256" key="1">
    <source>
        <dbReference type="ARBA" id="ARBA00004141"/>
    </source>
</evidence>
<dbReference type="EMBL" id="KZ155839">
    <property type="protein sequence ID" value="OUS41866.1"/>
    <property type="molecule type" value="Genomic_DNA"/>
</dbReference>
<dbReference type="Proteomes" id="UP000195557">
    <property type="component" value="Unassembled WGS sequence"/>
</dbReference>
<feature type="compositionally biased region" description="Low complexity" evidence="9">
    <location>
        <begin position="77"/>
        <end position="99"/>
    </location>
</feature>
<dbReference type="InterPro" id="IPR004282">
    <property type="entry name" value="CemA"/>
</dbReference>
<evidence type="ECO:0000313" key="12">
    <source>
        <dbReference type="EMBL" id="OUS41866.1"/>
    </source>
</evidence>
<evidence type="ECO:0000256" key="8">
    <source>
        <dbReference type="ARBA" id="ARBA00043980"/>
    </source>
</evidence>
<keyword evidence="5 10" id="KW-1133">Transmembrane helix</keyword>
<accession>A0A1Y5HX72</accession>
<feature type="transmembrane region" description="Helical" evidence="10">
    <location>
        <begin position="318"/>
        <end position="339"/>
    </location>
</feature>
<dbReference type="GO" id="GO:1902600">
    <property type="term" value="P:proton transmembrane transport"/>
    <property type="evidence" value="ECO:0007669"/>
    <property type="project" value="UniProtKB-KW"/>
</dbReference>
<reference evidence="11" key="2">
    <citation type="journal article" date="2014" name="BMC Genomics">
        <title>An improved genome of the model marine alga Ostreococcus tauri unfolds by assessing Illumina de novo assemblies.</title>
        <authorList>
            <person name="Blanc-Mathieu R."/>
            <person name="Verhelst B."/>
            <person name="Derelle E."/>
            <person name="Rombauts S."/>
            <person name="Bouget F.Y."/>
            <person name="Carre I."/>
            <person name="Chateau A."/>
            <person name="Eyre-Walker A."/>
            <person name="Grimsley N."/>
            <person name="Moreau H."/>
            <person name="Piegu B."/>
            <person name="Rivals E."/>
            <person name="Schackwitz W."/>
            <person name="Van de Peer Y."/>
            <person name="Piganeau G."/>
        </authorList>
    </citation>
    <scope>NUCLEOTIDE SEQUENCE</scope>
    <source>
        <strain evidence="11">RCC4221</strain>
    </source>
</reference>
<evidence type="ECO:0000313" key="11">
    <source>
        <dbReference type="EMBL" id="CEG01245.1"/>
    </source>
</evidence>
<dbReference type="FunCoup" id="A0A096P9J8">
    <property type="interactions" value="36"/>
</dbReference>
<evidence type="ECO:0000256" key="2">
    <source>
        <dbReference type="ARBA" id="ARBA00022448"/>
    </source>
</evidence>
<organism evidence="11 13">
    <name type="scientific">Ostreococcus tauri</name>
    <name type="common">Marine green alga</name>
    <dbReference type="NCBI Taxonomy" id="70448"/>
    <lineage>
        <taxon>Eukaryota</taxon>
        <taxon>Viridiplantae</taxon>
        <taxon>Chlorophyta</taxon>
        <taxon>Mamiellophyceae</taxon>
        <taxon>Mamiellales</taxon>
        <taxon>Bathycoccaceae</taxon>
        <taxon>Ostreococcus</taxon>
    </lineage>
</organism>
<dbReference type="Pfam" id="PF03040">
    <property type="entry name" value="CemA"/>
    <property type="match status" value="1"/>
</dbReference>
<dbReference type="Proteomes" id="UP000009170">
    <property type="component" value="Unassembled WGS sequence"/>
</dbReference>
<evidence type="ECO:0000256" key="3">
    <source>
        <dbReference type="ARBA" id="ARBA00022692"/>
    </source>
</evidence>
<evidence type="ECO:0000256" key="7">
    <source>
        <dbReference type="ARBA" id="ARBA00023136"/>
    </source>
</evidence>
<dbReference type="OrthoDB" id="993at2759"/>
<comment type="similarity">
    <text evidence="8">Belongs to the CemA family.</text>
</comment>
<protein>
    <submittedName>
        <fullName evidence="12">CemA family-domain-containing protein</fullName>
    </submittedName>
    <submittedName>
        <fullName evidence="11">Chloroplast envelope membrane protein, CemA</fullName>
    </submittedName>
</protein>
<keyword evidence="7 10" id="KW-0472">Membrane</keyword>
<evidence type="ECO:0000256" key="6">
    <source>
        <dbReference type="ARBA" id="ARBA00023065"/>
    </source>
</evidence>
<keyword evidence="2" id="KW-0813">Transport</keyword>
<evidence type="ECO:0000256" key="5">
    <source>
        <dbReference type="ARBA" id="ARBA00022989"/>
    </source>
</evidence>
<reference evidence="11 13" key="1">
    <citation type="journal article" date="2006" name="Proc. Natl. Acad. Sci. U.S.A.">
        <title>Genome analysis of the smallest free-living eukaryote Ostreococcus tauri unveils many unique features.</title>
        <authorList>
            <person name="Derelle E."/>
            <person name="Ferraz C."/>
            <person name="Rombauts S."/>
            <person name="Rouze P."/>
            <person name="Worden A.Z."/>
            <person name="Robbens S."/>
            <person name="Partensky F."/>
            <person name="Degroeve S."/>
            <person name="Echeynie S."/>
            <person name="Cooke R."/>
            <person name="Saeys Y."/>
            <person name="Wuyts J."/>
            <person name="Jabbari K."/>
            <person name="Bowler C."/>
            <person name="Panaud O."/>
            <person name="Piegu B."/>
            <person name="Ball S.G."/>
            <person name="Ral J.-P."/>
            <person name="Bouget F.-Y."/>
            <person name="Piganeau G."/>
            <person name="De Baets B."/>
            <person name="Picard A."/>
            <person name="Delseny M."/>
            <person name="Demaille J."/>
            <person name="Van de Peer Y."/>
            <person name="Moreau H."/>
        </authorList>
    </citation>
    <scope>NUCLEOTIDE SEQUENCE [LARGE SCALE GENOMIC DNA]</scope>
    <source>
        <strain evidence="11 13">OTTH0595</strain>
    </source>
</reference>
<evidence type="ECO:0000313" key="13">
    <source>
        <dbReference type="Proteomes" id="UP000009170"/>
    </source>
</evidence>
<keyword evidence="6" id="KW-0406">Ion transport</keyword>
<evidence type="ECO:0000256" key="10">
    <source>
        <dbReference type="SAM" id="Phobius"/>
    </source>
</evidence>
<dbReference type="PANTHER" id="PTHR33650:SF1">
    <property type="entry name" value="CHLOROPLAST ENVELOPE MEMBRANE PROTEIN"/>
    <property type="match status" value="1"/>
</dbReference>
<gene>
    <name evidence="12" type="ORF">BE221DRAFT_187795</name>
    <name evidence="11" type="ORF">OT_ostta02g04880</name>
</gene>
<dbReference type="STRING" id="70448.A0A096P9J8"/>
<feature type="transmembrane region" description="Helical" evidence="10">
    <location>
        <begin position="232"/>
        <end position="254"/>
    </location>
</feature>
<dbReference type="InParanoid" id="A0A096P9J8"/>
<comment type="subcellular location">
    <subcellularLocation>
        <location evidence="1">Membrane</location>
        <topology evidence="1">Multi-pass membrane protein</topology>
    </subcellularLocation>
</comment>
<evidence type="ECO:0000256" key="4">
    <source>
        <dbReference type="ARBA" id="ARBA00022781"/>
    </source>
</evidence>
<keyword evidence="4" id="KW-0375">Hydrogen ion transport</keyword>
<accession>A0A096P9J8</accession>
<accession>A0A454XK04</accession>
<proteinExistence type="inferred from homology"/>